<sequence length="153" mass="17621">MLLQEPGTSKTKENNVSRYCIVKTVFTDKTALVAALMETGKWSLDQIEVHATPQSLVGWKDDERAEKAHIIIRKRHVGDMSNDLGFAKTEEETYQAIISEYDSTRYGAKWVGQLRQNYAFHKLKLDQEEMGRTVTRERCPESGHQRVEITGYR</sequence>
<comment type="caution">
    <text evidence="1">The sequence shown here is derived from an EMBL/GenBank/DDBJ whole genome shotgun (WGS) entry which is preliminary data.</text>
</comment>
<dbReference type="InterPro" id="IPR009666">
    <property type="entry name" value="Uncharacterised_Ycf35"/>
</dbReference>
<evidence type="ECO:0000313" key="1">
    <source>
        <dbReference type="EMBL" id="KKN99016.1"/>
    </source>
</evidence>
<reference evidence="1" key="1">
    <citation type="journal article" date="2015" name="Nature">
        <title>Complex archaea that bridge the gap between prokaryotes and eukaryotes.</title>
        <authorList>
            <person name="Spang A."/>
            <person name="Saw J.H."/>
            <person name="Jorgensen S.L."/>
            <person name="Zaremba-Niedzwiedzka K."/>
            <person name="Martijn J."/>
            <person name="Lind A.E."/>
            <person name="van Eijk R."/>
            <person name="Schleper C."/>
            <person name="Guy L."/>
            <person name="Ettema T.J."/>
        </authorList>
    </citation>
    <scope>NUCLEOTIDE SEQUENCE</scope>
</reference>
<dbReference type="EMBL" id="LAZR01000049">
    <property type="protein sequence ID" value="KKN99016.1"/>
    <property type="molecule type" value="Genomic_DNA"/>
</dbReference>
<dbReference type="Pfam" id="PF06868">
    <property type="entry name" value="DUF1257"/>
    <property type="match status" value="1"/>
</dbReference>
<gene>
    <name evidence="1" type="ORF">LCGC14_0142610</name>
</gene>
<name>A0A0F9XIH3_9ZZZZ</name>
<accession>A0A0F9XIH3</accession>
<protein>
    <submittedName>
        <fullName evidence="1">Uncharacterized protein</fullName>
    </submittedName>
</protein>
<organism evidence="1">
    <name type="scientific">marine sediment metagenome</name>
    <dbReference type="NCBI Taxonomy" id="412755"/>
    <lineage>
        <taxon>unclassified sequences</taxon>
        <taxon>metagenomes</taxon>
        <taxon>ecological metagenomes</taxon>
    </lineage>
</organism>
<dbReference type="AlphaFoldDB" id="A0A0F9XIH3"/>
<proteinExistence type="predicted"/>